<dbReference type="Proteomes" id="UP000054399">
    <property type="component" value="Unassembled WGS sequence"/>
</dbReference>
<keyword evidence="5" id="KW-0472">Membrane</keyword>
<evidence type="ECO:0000256" key="3">
    <source>
        <dbReference type="ARBA" id="ARBA00022692"/>
    </source>
</evidence>
<feature type="region of interest" description="Disordered" evidence="6">
    <location>
        <begin position="67"/>
        <end position="107"/>
    </location>
</feature>
<evidence type="ECO:0008006" key="11">
    <source>
        <dbReference type="Google" id="ProtNLM"/>
    </source>
</evidence>
<evidence type="ECO:0000259" key="8">
    <source>
        <dbReference type="Pfam" id="PF16916"/>
    </source>
</evidence>
<dbReference type="RefSeq" id="XP_066615849.1">
    <property type="nucleotide sequence ID" value="XM_066755563.1"/>
</dbReference>
<dbReference type="Pfam" id="PF16916">
    <property type="entry name" value="ZT_dimer"/>
    <property type="match status" value="1"/>
</dbReference>
<dbReference type="InterPro" id="IPR002524">
    <property type="entry name" value="Cation_efflux"/>
</dbReference>
<feature type="region of interest" description="Disordered" evidence="6">
    <location>
        <begin position="1"/>
        <end position="21"/>
    </location>
</feature>
<feature type="domain" description="Cation efflux protein cytoplasmic" evidence="8">
    <location>
        <begin position="404"/>
        <end position="475"/>
    </location>
</feature>
<reference evidence="9" key="1">
    <citation type="submission" date="2015-01" db="EMBL/GenBank/DDBJ databases">
        <authorList>
            <consortium name="The Broad Institute Genomics Platform"/>
            <person name="Cuomo C."/>
            <person name="Litvintseva A."/>
            <person name="Chen Y."/>
            <person name="Heitman J."/>
            <person name="Sun S."/>
            <person name="Springer D."/>
            <person name="Dromer F."/>
            <person name="Young S."/>
            <person name="Zeng Q."/>
            <person name="Gargeya S."/>
            <person name="Abouelleil A."/>
            <person name="Alvarado L."/>
            <person name="Chapman S.B."/>
            <person name="Gainer-Dewar J."/>
            <person name="Goldberg J."/>
            <person name="Griggs A."/>
            <person name="Gujja S."/>
            <person name="Hansen M."/>
            <person name="Howarth C."/>
            <person name="Imamovic A."/>
            <person name="Larimer J."/>
            <person name="Murphy C."/>
            <person name="Naylor J."/>
            <person name="Pearson M."/>
            <person name="Priest M."/>
            <person name="Roberts A."/>
            <person name="Saif S."/>
            <person name="Shea T."/>
            <person name="Sykes S."/>
            <person name="Wortman J."/>
            <person name="Nusbaum C."/>
            <person name="Birren B."/>
        </authorList>
    </citation>
    <scope>NUCLEOTIDE SEQUENCE</scope>
    <source>
        <strain evidence="9">IND107</strain>
    </source>
</reference>
<dbReference type="PANTHER" id="PTHR43840">
    <property type="entry name" value="MITOCHONDRIAL METAL TRANSPORTER 1-RELATED"/>
    <property type="match status" value="1"/>
</dbReference>
<comment type="subcellular location">
    <subcellularLocation>
        <location evidence="1">Membrane</location>
        <topology evidence="1">Multi-pass membrane protein</topology>
    </subcellularLocation>
</comment>
<dbReference type="SUPFAM" id="SSF160240">
    <property type="entry name" value="Cation efflux protein cytoplasmic domain-like"/>
    <property type="match status" value="1"/>
</dbReference>
<evidence type="ECO:0000259" key="7">
    <source>
        <dbReference type="Pfam" id="PF01545"/>
    </source>
</evidence>
<feature type="domain" description="Cation efflux protein transmembrane" evidence="7">
    <location>
        <begin position="144"/>
        <end position="235"/>
    </location>
</feature>
<dbReference type="Gene3D" id="1.20.1510.10">
    <property type="entry name" value="Cation efflux protein transmembrane domain"/>
    <property type="match status" value="1"/>
</dbReference>
<feature type="compositionally biased region" description="Basic and acidic residues" evidence="6">
    <location>
        <begin position="490"/>
        <end position="506"/>
    </location>
</feature>
<feature type="domain" description="Cation efflux protein transmembrane" evidence="7">
    <location>
        <begin position="302"/>
        <end position="393"/>
    </location>
</feature>
<evidence type="ECO:0000256" key="4">
    <source>
        <dbReference type="ARBA" id="ARBA00022989"/>
    </source>
</evidence>
<dbReference type="SUPFAM" id="SSF161111">
    <property type="entry name" value="Cation efflux protein transmembrane domain-like"/>
    <property type="match status" value="1"/>
</dbReference>
<dbReference type="Gene3D" id="3.30.70.1350">
    <property type="entry name" value="Cation efflux protein, cytoplasmic domain"/>
    <property type="match status" value="1"/>
</dbReference>
<accession>A0ABR3BZ07</accession>
<comment type="caution">
    <text evidence="9">The sequence shown here is derived from an EMBL/GenBank/DDBJ whole genome shotgun (WGS) entry which is preliminary data.</text>
</comment>
<keyword evidence="10" id="KW-1185">Reference proteome</keyword>
<dbReference type="GeneID" id="91987861"/>
<dbReference type="InterPro" id="IPR058533">
    <property type="entry name" value="Cation_efflux_TM"/>
</dbReference>
<dbReference type="EMBL" id="ATAM02000002">
    <property type="protein sequence ID" value="KAL0253628.1"/>
    <property type="molecule type" value="Genomic_DNA"/>
</dbReference>
<name>A0ABR3BZ07_9TREE</name>
<dbReference type="PANTHER" id="PTHR43840:SF15">
    <property type="entry name" value="MITOCHONDRIAL METAL TRANSPORTER 1-RELATED"/>
    <property type="match status" value="1"/>
</dbReference>
<dbReference type="NCBIfam" id="TIGR01297">
    <property type="entry name" value="CDF"/>
    <property type="match status" value="1"/>
</dbReference>
<keyword evidence="4" id="KW-1133">Transmembrane helix</keyword>
<proteinExistence type="predicted"/>
<dbReference type="InterPro" id="IPR050291">
    <property type="entry name" value="CDF_Transporter"/>
</dbReference>
<evidence type="ECO:0000313" key="10">
    <source>
        <dbReference type="Proteomes" id="UP000054399"/>
    </source>
</evidence>
<dbReference type="InterPro" id="IPR027469">
    <property type="entry name" value="Cation_efflux_TMD_sf"/>
</dbReference>
<evidence type="ECO:0000256" key="1">
    <source>
        <dbReference type="ARBA" id="ARBA00004141"/>
    </source>
</evidence>
<dbReference type="InterPro" id="IPR027470">
    <property type="entry name" value="Cation_efflux_CTD"/>
</dbReference>
<evidence type="ECO:0000256" key="2">
    <source>
        <dbReference type="ARBA" id="ARBA00022448"/>
    </source>
</evidence>
<sequence>MSLSSALRLGPVSGHRHSGIRQNRLLAMSQSLLVHTTTRRISTKVTCRKGLCMLTGRTSAVQRYAPLHSGLRNHTTKPSPSSTSKSLGHQHDHKHEHGHEHEHDHDHKHGLFHTHVHDHSEGAEQLMEALSSGKIDRGTRITLLGLGSNVALTLSKGLAGLWMNSASLLAEAGHSLSDLLGDFVTLATWRISRKPPTDAFPWGYSKFETFGTLTVSVILVGGAIGIGLHSYHLLLQTLLPYLATFPPGTLFNVIGTHLPASIPSPLLELFHSHGPSALPHEHGSATDHLHSHADAGAILNPHAAWFALASVVIKEWLYRLTARVASEEHSPVLKANALHHRADALTSFVALTSILGSSFGGWHFLDPLGGIAVSFFILQQGLSLSKVAMLELLDAGIDKKTQATIEKIVTDLVDGDELLAVRNVRGVKCGGHTNLDLTIDVPPSMTVRDSHALEQRVRDAVMSARREVREVKFHVHSEEVLPDGTRAKRKTVEKEGPTSDFGRDGC</sequence>
<keyword evidence="2" id="KW-0813">Transport</keyword>
<gene>
    <name evidence="9" type="ORF">I308_101003</name>
</gene>
<evidence type="ECO:0000256" key="6">
    <source>
        <dbReference type="SAM" id="MobiDB-lite"/>
    </source>
</evidence>
<dbReference type="InterPro" id="IPR036837">
    <property type="entry name" value="Cation_efflux_CTD_sf"/>
</dbReference>
<feature type="region of interest" description="Disordered" evidence="6">
    <location>
        <begin position="482"/>
        <end position="506"/>
    </location>
</feature>
<protein>
    <recommendedName>
        <fullName evidence="11">Mitochondrial protein with role in iron accumulation</fullName>
    </recommendedName>
</protein>
<reference evidence="9" key="2">
    <citation type="submission" date="2024-01" db="EMBL/GenBank/DDBJ databases">
        <title>Comparative genomics of Cryptococcus and Kwoniella reveals pathogenesis evolution and contrasting modes of karyotype evolution via chromosome fusion or intercentromeric recombination.</title>
        <authorList>
            <person name="Coelho M.A."/>
            <person name="David-Palma M."/>
            <person name="Shea T."/>
            <person name="Bowers K."/>
            <person name="Mcginley-Smith S."/>
            <person name="Mohammad A.W."/>
            <person name="Gnirke A."/>
            <person name="Yurkov A.M."/>
            <person name="Nowrousian M."/>
            <person name="Sun S."/>
            <person name="Cuomo C.A."/>
            <person name="Heitman J."/>
        </authorList>
    </citation>
    <scope>NUCLEOTIDE SEQUENCE</scope>
    <source>
        <strain evidence="9">IND107</strain>
    </source>
</reference>
<feature type="compositionally biased region" description="Basic and acidic residues" evidence="6">
    <location>
        <begin position="89"/>
        <end position="107"/>
    </location>
</feature>
<evidence type="ECO:0000313" key="9">
    <source>
        <dbReference type="EMBL" id="KAL0253628.1"/>
    </source>
</evidence>
<dbReference type="Pfam" id="PF01545">
    <property type="entry name" value="Cation_efflux"/>
    <property type="match status" value="2"/>
</dbReference>
<feature type="compositionally biased region" description="Low complexity" evidence="6">
    <location>
        <begin position="76"/>
        <end position="86"/>
    </location>
</feature>
<evidence type="ECO:0000256" key="5">
    <source>
        <dbReference type="ARBA" id="ARBA00023136"/>
    </source>
</evidence>
<organism evidence="9 10">
    <name type="scientific">Cryptococcus tetragattii IND107</name>
    <dbReference type="NCBI Taxonomy" id="1296105"/>
    <lineage>
        <taxon>Eukaryota</taxon>
        <taxon>Fungi</taxon>
        <taxon>Dikarya</taxon>
        <taxon>Basidiomycota</taxon>
        <taxon>Agaricomycotina</taxon>
        <taxon>Tremellomycetes</taxon>
        <taxon>Tremellales</taxon>
        <taxon>Cryptococcaceae</taxon>
        <taxon>Cryptococcus</taxon>
        <taxon>Cryptococcus gattii species complex</taxon>
    </lineage>
</organism>
<keyword evidence="3" id="KW-0812">Transmembrane</keyword>